<name>F4Q440_CACFS</name>
<dbReference type="KEGG" id="dfa:DFA_07935"/>
<protein>
    <submittedName>
        <fullName evidence="1">Uncharacterized protein</fullName>
    </submittedName>
</protein>
<dbReference type="GeneID" id="14869744"/>
<dbReference type="EMBL" id="GL883021">
    <property type="protein sequence ID" value="EGG16954.1"/>
    <property type="molecule type" value="Genomic_DNA"/>
</dbReference>
<dbReference type="RefSeq" id="XP_004355428.1">
    <property type="nucleotide sequence ID" value="XM_004355376.1"/>
</dbReference>
<reference evidence="2" key="1">
    <citation type="journal article" date="2011" name="Genome Res.">
        <title>Phylogeny-wide analysis of social amoeba genomes highlights ancient origins for complex intercellular communication.</title>
        <authorList>
            <person name="Heidel A.J."/>
            <person name="Lawal H.M."/>
            <person name="Felder M."/>
            <person name="Schilde C."/>
            <person name="Helps N.R."/>
            <person name="Tunggal B."/>
            <person name="Rivero F."/>
            <person name="John U."/>
            <person name="Schleicher M."/>
            <person name="Eichinger L."/>
            <person name="Platzer M."/>
            <person name="Noegel A.A."/>
            <person name="Schaap P."/>
            <person name="Gloeckner G."/>
        </authorList>
    </citation>
    <scope>NUCLEOTIDE SEQUENCE [LARGE SCALE GENOMIC DNA]</scope>
    <source>
        <strain evidence="2">SH3</strain>
    </source>
</reference>
<sequence>MCTMLRPGISVTKLILPTHFDWNRLDARVKKNLRVISLNPNKETGLYPVLKQEDFAQLEHIQISHRYLLKDSKQRQLFIPESVWKFTILSAVSSHHPYDFAKIPQIRMLRVLGYVNHYDLSGKNYGDVIESQVTWFREIGYQYIGSTFKNNNNNNNNSIIDNNKYSNFIIRKIIRMVWYARDRCTCVYDQDYLDRLEEHNPKLVYDQELIEQYHFVKNQCALHASTNKPFKLLYHTMVESNRSRLQLTLISKDLFEHVASNFFNDTTSYPTQKSQFNVFKTIRSITCFDSDQQLEFNIMVKRCG</sequence>
<dbReference type="AlphaFoldDB" id="F4Q440"/>
<proteinExistence type="predicted"/>
<organism evidence="1 2">
    <name type="scientific">Cavenderia fasciculata</name>
    <name type="common">Slime mold</name>
    <name type="synonym">Dictyostelium fasciculatum</name>
    <dbReference type="NCBI Taxonomy" id="261658"/>
    <lineage>
        <taxon>Eukaryota</taxon>
        <taxon>Amoebozoa</taxon>
        <taxon>Evosea</taxon>
        <taxon>Eumycetozoa</taxon>
        <taxon>Dictyostelia</taxon>
        <taxon>Acytosteliales</taxon>
        <taxon>Cavenderiaceae</taxon>
        <taxon>Cavenderia</taxon>
    </lineage>
</organism>
<evidence type="ECO:0000313" key="2">
    <source>
        <dbReference type="Proteomes" id="UP000007797"/>
    </source>
</evidence>
<dbReference type="Proteomes" id="UP000007797">
    <property type="component" value="Unassembled WGS sequence"/>
</dbReference>
<gene>
    <name evidence="1" type="ORF">DFA_07935</name>
</gene>
<evidence type="ECO:0000313" key="1">
    <source>
        <dbReference type="EMBL" id="EGG16954.1"/>
    </source>
</evidence>
<accession>F4Q440</accession>
<keyword evidence="2" id="KW-1185">Reference proteome</keyword>